<accession>A0A8D2KZU3</accession>
<keyword evidence="2" id="KW-1185">Reference proteome</keyword>
<organism evidence="1 2">
    <name type="scientific">Varanus komodoensis</name>
    <name type="common">Komodo dragon</name>
    <dbReference type="NCBI Taxonomy" id="61221"/>
    <lineage>
        <taxon>Eukaryota</taxon>
        <taxon>Metazoa</taxon>
        <taxon>Chordata</taxon>
        <taxon>Craniata</taxon>
        <taxon>Vertebrata</taxon>
        <taxon>Euteleostomi</taxon>
        <taxon>Lepidosauria</taxon>
        <taxon>Squamata</taxon>
        <taxon>Bifurcata</taxon>
        <taxon>Unidentata</taxon>
        <taxon>Episquamata</taxon>
        <taxon>Toxicofera</taxon>
        <taxon>Anguimorpha</taxon>
        <taxon>Paleoanguimorpha</taxon>
        <taxon>Varanoidea</taxon>
        <taxon>Varanidae</taxon>
        <taxon>Varanus</taxon>
    </lineage>
</organism>
<protein>
    <submittedName>
        <fullName evidence="1">Uncharacterized protein</fullName>
    </submittedName>
</protein>
<dbReference type="Proteomes" id="UP000694545">
    <property type="component" value="Unplaced"/>
</dbReference>
<name>A0A8D2KZU3_VARKO</name>
<proteinExistence type="predicted"/>
<evidence type="ECO:0000313" key="2">
    <source>
        <dbReference type="Proteomes" id="UP000694545"/>
    </source>
</evidence>
<dbReference type="Ensembl" id="ENSVKKT00000014985.1">
    <property type="protein sequence ID" value="ENSVKKP00000014629.1"/>
    <property type="gene ID" value="ENSVKKG00000010055.1"/>
</dbReference>
<dbReference type="AlphaFoldDB" id="A0A8D2KZU3"/>
<reference evidence="1" key="1">
    <citation type="submission" date="2025-08" db="UniProtKB">
        <authorList>
            <consortium name="Ensembl"/>
        </authorList>
    </citation>
    <scope>IDENTIFICATION</scope>
</reference>
<sequence length="74" mass="8547">MFCTAVKRHQNKCFLSCSRKTIMEGCIESCQCFPEKGARVSWSILVKGSRLPGFLSQLWSPNIFRSMDKNWRVS</sequence>
<evidence type="ECO:0000313" key="1">
    <source>
        <dbReference type="Ensembl" id="ENSVKKP00000014629.1"/>
    </source>
</evidence>
<reference evidence="1" key="2">
    <citation type="submission" date="2025-09" db="UniProtKB">
        <authorList>
            <consortium name="Ensembl"/>
        </authorList>
    </citation>
    <scope>IDENTIFICATION</scope>
</reference>